<name>A0A368FZX7_ANCCA</name>
<comment type="caution">
    <text evidence="1">The sequence shown here is derived from an EMBL/GenBank/DDBJ whole genome shotgun (WGS) entry which is preliminary data.</text>
</comment>
<gene>
    <name evidence="1" type="ORF">ANCCAN_16344</name>
</gene>
<organism evidence="1 2">
    <name type="scientific">Ancylostoma caninum</name>
    <name type="common">Dog hookworm</name>
    <dbReference type="NCBI Taxonomy" id="29170"/>
    <lineage>
        <taxon>Eukaryota</taxon>
        <taxon>Metazoa</taxon>
        <taxon>Ecdysozoa</taxon>
        <taxon>Nematoda</taxon>
        <taxon>Chromadorea</taxon>
        <taxon>Rhabditida</taxon>
        <taxon>Rhabditina</taxon>
        <taxon>Rhabditomorpha</taxon>
        <taxon>Strongyloidea</taxon>
        <taxon>Ancylostomatidae</taxon>
        <taxon>Ancylostomatinae</taxon>
        <taxon>Ancylostoma</taxon>
    </lineage>
</organism>
<dbReference type="InterPro" id="IPR050927">
    <property type="entry name" value="TRPM"/>
</dbReference>
<dbReference type="GO" id="GO:0005261">
    <property type="term" value="F:monoatomic cation channel activity"/>
    <property type="evidence" value="ECO:0007669"/>
    <property type="project" value="TreeGrafter"/>
</dbReference>
<dbReference type="STRING" id="29170.A0A368FZX7"/>
<sequence length="105" mass="11652">MFLLRCGCGRAMASHSQLALSRFSVFSQSVRVEEGTPWSIATHTQTSPTDAFGTIVFQGGAHAHKAQYIRLGYDSDPENVMYLMEKVRGGFSLYNAHQFTYVNIG</sequence>
<dbReference type="EMBL" id="JOJR01000445">
    <property type="protein sequence ID" value="RCN37751.1"/>
    <property type="molecule type" value="Genomic_DNA"/>
</dbReference>
<dbReference type="PANTHER" id="PTHR13800">
    <property type="entry name" value="TRANSIENT RECEPTOR POTENTIAL CATION CHANNEL, SUBFAMILY M, MEMBER 6"/>
    <property type="match status" value="1"/>
</dbReference>
<keyword evidence="2" id="KW-1185">Reference proteome</keyword>
<evidence type="ECO:0000313" key="2">
    <source>
        <dbReference type="Proteomes" id="UP000252519"/>
    </source>
</evidence>
<dbReference type="OrthoDB" id="301415at2759"/>
<proteinExistence type="predicted"/>
<accession>A0A368FZX7</accession>
<protein>
    <submittedName>
        <fullName evidence="1">Uncharacterized protein</fullName>
    </submittedName>
</protein>
<dbReference type="PANTHER" id="PTHR13800:SF1">
    <property type="entry name" value="TRANSIENT RECEPTOR POTENTIAL CATION CHANNEL TRPM"/>
    <property type="match status" value="1"/>
</dbReference>
<reference evidence="1 2" key="1">
    <citation type="submission" date="2014-10" db="EMBL/GenBank/DDBJ databases">
        <title>Draft genome of the hookworm Ancylostoma caninum.</title>
        <authorList>
            <person name="Mitreva M."/>
        </authorList>
    </citation>
    <scope>NUCLEOTIDE SEQUENCE [LARGE SCALE GENOMIC DNA]</scope>
    <source>
        <strain evidence="1 2">Baltimore</strain>
    </source>
</reference>
<dbReference type="AlphaFoldDB" id="A0A368FZX7"/>
<dbReference type="GO" id="GO:0005886">
    <property type="term" value="C:plasma membrane"/>
    <property type="evidence" value="ECO:0007669"/>
    <property type="project" value="TreeGrafter"/>
</dbReference>
<evidence type="ECO:0000313" key="1">
    <source>
        <dbReference type="EMBL" id="RCN37751.1"/>
    </source>
</evidence>
<dbReference type="Proteomes" id="UP000252519">
    <property type="component" value="Unassembled WGS sequence"/>
</dbReference>
<dbReference type="GO" id="GO:0030001">
    <property type="term" value="P:metal ion transport"/>
    <property type="evidence" value="ECO:0007669"/>
    <property type="project" value="TreeGrafter"/>
</dbReference>